<reference evidence="3 4" key="1">
    <citation type="journal article" date="2016" name="Mol. Biol. Evol.">
        <title>Genome-Wide Survey of Gut Fungi (Harpellales) Reveals the First Horizontally Transferred Ubiquitin Gene from a Mosquito Host.</title>
        <authorList>
            <person name="Wang Y."/>
            <person name="White M.M."/>
            <person name="Kvist S."/>
            <person name="Moncalvo J.M."/>
        </authorList>
    </citation>
    <scope>NUCLEOTIDE SEQUENCE [LARGE SCALE GENOMIC DNA]</scope>
    <source>
        <strain evidence="3 4">ALG-7-W6</strain>
    </source>
</reference>
<dbReference type="AlphaFoldDB" id="A0A1R0GL92"/>
<feature type="compositionally biased region" description="Low complexity" evidence="1">
    <location>
        <begin position="864"/>
        <end position="875"/>
    </location>
</feature>
<sequence>MTIKNGKSHRFSIVFDSINNYSADSTTHLVGTFGDDESHFWSPIEMISVPIDDLKAKNAISQDAYAMFSVELDNLEHGRKYIYKYKIGEQWVTDNHQPSERTIEGFLNNIYIHEPKNDGITDSPPDLVSISKDQNPTPDTAGICNKKDEIKEESSNQNPLISDSPSSELIASSNIGEIPVFQESPIATEETRSHSDPRDHIETSKKELLSSTVPDDLSIGISRIHDSNSNEIAELPNDIPQDSEPLKAEIEEPLNKHNVSTDVVNGLSVLDINQNNTSSLITSLNTSESIKHNYENIQNEDSSLSTSPNPIVHEVIDEPQASISDSLTEIVPQNTDLKISGDKPTQEIIATIKESSLDMGSESNLSSSNLYPAAETTCQFLPTSTIDFTTKASDSLTSLIQSENDDVDKNILINQTPTTSDLLIESGSDDPASNIANSTLQGSQVGNTIKSPHHHDVLKPTDPVETVISITQIAPDTLAQDEASLLNKNVDSINKDETLQSATNSIQFPDVSVSDSGIDSQKAPIESLDHSDLNHDLLSNKVISPDETLISSRNVGISEKTSAENPNEFNSKNPSPAFDVKSTPTSVTSKADPVLFEEKKSSPVKANSNNHNSESSSGDLHTTSLTSTLSNITQTQTLTTSSFPRKNSQSNSKNLENRRLSYIGNEGYLSMVGGNMLDFGNKNPPSCVPVIETTNVFATSKFNKTGSPVVNATKIDPNGLKFTHDSGESEISSHLANSNLDKRDIQALADLNKILSSSKTLNPQAAADDESKGTILSSNLEESEIATPGAIAPRSDSLKVRENLMEEIDENNSSLAESPKTKTDSLGASHKRSTLFSSFKKNISSNRVSLVSSLDSSPGVSKVNSLNSPRNSQSSPNPPKGNIEEPTRKSPKKKKGFFSALRGLF</sequence>
<keyword evidence="4" id="KW-1185">Reference proteome</keyword>
<evidence type="ECO:0000313" key="2">
    <source>
        <dbReference type="EMBL" id="OLY77580.1"/>
    </source>
</evidence>
<feature type="region of interest" description="Disordered" evidence="1">
    <location>
        <begin position="177"/>
        <end position="209"/>
    </location>
</feature>
<feature type="compositionally biased region" description="Polar residues" evidence="1">
    <location>
        <begin position="434"/>
        <end position="450"/>
    </location>
</feature>
<feature type="compositionally biased region" description="Basic and acidic residues" evidence="1">
    <location>
        <begin position="189"/>
        <end position="208"/>
    </location>
</feature>
<dbReference type="Proteomes" id="UP000187455">
    <property type="component" value="Unassembled WGS sequence"/>
</dbReference>
<feature type="region of interest" description="Disordered" evidence="1">
    <location>
        <begin position="117"/>
        <end position="144"/>
    </location>
</feature>
<evidence type="ECO:0000313" key="4">
    <source>
        <dbReference type="Proteomes" id="UP000187455"/>
    </source>
</evidence>
<dbReference type="CDD" id="cd02859">
    <property type="entry name" value="E_set_AMPKbeta_like_N"/>
    <property type="match status" value="1"/>
</dbReference>
<evidence type="ECO:0000313" key="3">
    <source>
        <dbReference type="EMBL" id="OLY77656.1"/>
    </source>
</evidence>
<feature type="region of interest" description="Disordered" evidence="1">
    <location>
        <begin position="558"/>
        <end position="658"/>
    </location>
</feature>
<feature type="compositionally biased region" description="Polar residues" evidence="1">
    <location>
        <begin position="558"/>
        <end position="574"/>
    </location>
</feature>
<feature type="compositionally biased region" description="Polar residues" evidence="1">
    <location>
        <begin position="643"/>
        <end position="654"/>
    </location>
</feature>
<reference evidence="3" key="2">
    <citation type="submission" date="2017-01" db="EMBL/GenBank/DDBJ databases">
        <authorList>
            <person name="Mah S.A."/>
            <person name="Swanson W.J."/>
            <person name="Moy G.W."/>
            <person name="Vacquier V.D."/>
        </authorList>
    </citation>
    <scope>NUCLEOTIDE SEQUENCE</scope>
    <source>
        <strain evidence="3">ALG-7-W6</strain>
    </source>
</reference>
<organism evidence="3 4">
    <name type="scientific">Smittium mucronatum</name>
    <dbReference type="NCBI Taxonomy" id="133383"/>
    <lineage>
        <taxon>Eukaryota</taxon>
        <taxon>Fungi</taxon>
        <taxon>Fungi incertae sedis</taxon>
        <taxon>Zoopagomycota</taxon>
        <taxon>Kickxellomycotina</taxon>
        <taxon>Harpellomycetes</taxon>
        <taxon>Harpellales</taxon>
        <taxon>Legeriomycetaceae</taxon>
        <taxon>Smittium</taxon>
    </lineage>
</organism>
<dbReference type="EMBL" id="LSSL01007752">
    <property type="protein sequence ID" value="OLY77656.1"/>
    <property type="molecule type" value="Genomic_DNA"/>
</dbReference>
<name>A0A1R0GL92_9FUNG</name>
<feature type="region of interest" description="Disordered" evidence="1">
    <location>
        <begin position="427"/>
        <end position="459"/>
    </location>
</feature>
<dbReference type="STRING" id="133383.A0A1R0GL92"/>
<feature type="compositionally biased region" description="Polar residues" evidence="1">
    <location>
        <begin position="852"/>
        <end position="863"/>
    </location>
</feature>
<comment type="caution">
    <text evidence="3">The sequence shown here is derived from an EMBL/GenBank/DDBJ whole genome shotgun (WGS) entry which is preliminary data.</text>
</comment>
<dbReference type="EMBL" id="LSSL01007788">
    <property type="protein sequence ID" value="OLY77580.1"/>
    <property type="molecule type" value="Genomic_DNA"/>
</dbReference>
<accession>A0A1R0GL92</accession>
<proteinExistence type="predicted"/>
<feature type="region of interest" description="Disordered" evidence="1">
    <location>
        <begin position="852"/>
        <end position="896"/>
    </location>
</feature>
<dbReference type="OrthoDB" id="5873279at2759"/>
<dbReference type="Gene3D" id="2.60.40.10">
    <property type="entry name" value="Immunoglobulins"/>
    <property type="match status" value="1"/>
</dbReference>
<dbReference type="InterPro" id="IPR013783">
    <property type="entry name" value="Ig-like_fold"/>
</dbReference>
<evidence type="ECO:0000256" key="1">
    <source>
        <dbReference type="SAM" id="MobiDB-lite"/>
    </source>
</evidence>
<feature type="region of interest" description="Disordered" evidence="1">
    <location>
        <begin position="809"/>
        <end position="830"/>
    </location>
</feature>
<feature type="compositionally biased region" description="Low complexity" evidence="1">
    <location>
        <begin position="607"/>
        <end position="642"/>
    </location>
</feature>
<gene>
    <name evidence="3" type="ORF">AYI68_g8308</name>
    <name evidence="2" type="ORF">AYI68_g8384</name>
</gene>
<protein>
    <submittedName>
        <fullName evidence="3">Uncharacterized protein</fullName>
    </submittedName>
</protein>